<keyword evidence="1" id="KW-0472">Membrane</keyword>
<feature type="transmembrane region" description="Helical" evidence="1">
    <location>
        <begin position="88"/>
        <end position="119"/>
    </location>
</feature>
<evidence type="ECO:0000313" key="4">
    <source>
        <dbReference type="Proteomes" id="UP001642409"/>
    </source>
</evidence>
<name>A0AA86RFH8_9EUKA</name>
<accession>A0AA86RFH8</accession>
<organism evidence="2">
    <name type="scientific">Hexamita inflata</name>
    <dbReference type="NCBI Taxonomy" id="28002"/>
    <lineage>
        <taxon>Eukaryota</taxon>
        <taxon>Metamonada</taxon>
        <taxon>Diplomonadida</taxon>
        <taxon>Hexamitidae</taxon>
        <taxon>Hexamitinae</taxon>
        <taxon>Hexamita</taxon>
    </lineage>
</organism>
<evidence type="ECO:0000313" key="2">
    <source>
        <dbReference type="EMBL" id="CAI9977026.1"/>
    </source>
</evidence>
<evidence type="ECO:0000256" key="1">
    <source>
        <dbReference type="SAM" id="Phobius"/>
    </source>
</evidence>
<keyword evidence="1" id="KW-1133">Transmembrane helix</keyword>
<reference evidence="3 4" key="2">
    <citation type="submission" date="2024-07" db="EMBL/GenBank/DDBJ databases">
        <authorList>
            <person name="Akdeniz Z."/>
        </authorList>
    </citation>
    <scope>NUCLEOTIDE SEQUENCE [LARGE SCALE GENOMIC DNA]</scope>
</reference>
<evidence type="ECO:0000313" key="3">
    <source>
        <dbReference type="EMBL" id="CAL5987900.1"/>
    </source>
</evidence>
<dbReference type="AlphaFoldDB" id="A0AA86RFH8"/>
<protein>
    <submittedName>
        <fullName evidence="3">Hypothetical_protein</fullName>
    </submittedName>
</protein>
<comment type="caution">
    <text evidence="2">The sequence shown here is derived from an EMBL/GenBank/DDBJ whole genome shotgun (WGS) entry which is preliminary data.</text>
</comment>
<sequence>MSMYKGFVLSMYLDDLAAFLKCIIKSSVYISAFYARGSYPLSNYLGRTTLGLLSLKDLTVLSIFSFVFFSFYYIFNCITESYNLGSQILLLVFYSFCSVFFQVQLSCVVTVSVVILTLIF</sequence>
<gene>
    <name evidence="3" type="ORF">HINF_LOCUS10106</name>
    <name evidence="2" type="ORF">HINF_LOCUS64671</name>
</gene>
<keyword evidence="1" id="KW-0812">Transmembrane</keyword>
<dbReference type="EMBL" id="CAXDID020000022">
    <property type="protein sequence ID" value="CAL5987900.1"/>
    <property type="molecule type" value="Genomic_DNA"/>
</dbReference>
<dbReference type="EMBL" id="CATOUU010001177">
    <property type="protein sequence ID" value="CAI9977026.1"/>
    <property type="molecule type" value="Genomic_DNA"/>
</dbReference>
<dbReference type="Proteomes" id="UP001642409">
    <property type="component" value="Unassembled WGS sequence"/>
</dbReference>
<proteinExistence type="predicted"/>
<keyword evidence="4" id="KW-1185">Reference proteome</keyword>
<feature type="transmembrane region" description="Helical" evidence="1">
    <location>
        <begin position="12"/>
        <end position="35"/>
    </location>
</feature>
<reference evidence="2" key="1">
    <citation type="submission" date="2023-06" db="EMBL/GenBank/DDBJ databases">
        <authorList>
            <person name="Kurt Z."/>
        </authorList>
    </citation>
    <scope>NUCLEOTIDE SEQUENCE</scope>
</reference>
<feature type="transmembrane region" description="Helical" evidence="1">
    <location>
        <begin position="55"/>
        <end position="76"/>
    </location>
</feature>